<gene>
    <name evidence="2" type="ORF">GCM10010961_08260</name>
</gene>
<dbReference type="EMBL" id="BNAP01000002">
    <property type="protein sequence ID" value="GHG83144.1"/>
    <property type="molecule type" value="Genomic_DNA"/>
</dbReference>
<dbReference type="Pfam" id="PF04577">
    <property type="entry name" value="Glyco_transf_61"/>
    <property type="match status" value="1"/>
</dbReference>
<evidence type="ECO:0000313" key="3">
    <source>
        <dbReference type="Proteomes" id="UP000611500"/>
    </source>
</evidence>
<reference evidence="2" key="1">
    <citation type="journal article" date="2014" name="Int. J. Syst. Evol. Microbiol.">
        <title>Complete genome sequence of Corynebacterium casei LMG S-19264T (=DSM 44701T), isolated from a smear-ripened cheese.</title>
        <authorList>
            <consortium name="US DOE Joint Genome Institute (JGI-PGF)"/>
            <person name="Walter F."/>
            <person name="Albersmeier A."/>
            <person name="Kalinowski J."/>
            <person name="Ruckert C."/>
        </authorList>
    </citation>
    <scope>NUCLEOTIDE SEQUENCE</scope>
    <source>
        <strain evidence="2">CGMCC 1.7081</strain>
    </source>
</reference>
<dbReference type="PIRSF" id="PIRSF030158">
    <property type="entry name" value="UCP030158"/>
    <property type="match status" value="1"/>
</dbReference>
<keyword evidence="3" id="KW-1185">Reference proteome</keyword>
<dbReference type="InterPro" id="IPR049625">
    <property type="entry name" value="Glyco_transf_61_cat"/>
</dbReference>
<dbReference type="InterPro" id="IPR024698">
    <property type="entry name" value="Caps_psacc_synth_Cps23fI-typ"/>
</dbReference>
<dbReference type="Proteomes" id="UP000611500">
    <property type="component" value="Unassembled WGS sequence"/>
</dbReference>
<dbReference type="RefSeq" id="WP_028092782.1">
    <property type="nucleotide sequence ID" value="NZ_BNAP01000002.1"/>
</dbReference>
<dbReference type="GO" id="GO:0016757">
    <property type="term" value="F:glycosyltransferase activity"/>
    <property type="evidence" value="ECO:0007669"/>
    <property type="project" value="InterPro"/>
</dbReference>
<protein>
    <recommendedName>
        <fullName evidence="1">Glycosyltransferase 61 catalytic domain-containing protein</fullName>
    </recommendedName>
</protein>
<accession>A0A8J3MDG9</accession>
<sequence>MSDEKGLGPENQPWPEGGWSEEIVSLNGAIVVPPVESGFVQAAGVLDAHGRYCPHGALWRKYRPLTTEPEPPAEVSEALSGRWLWGGVLWAHFGHFLVESSSRLWALNELEQPVEGILFMPKRPAVGDMVRGFQRDFVDQMAPSLPIKVATGPTLVDELVVPGQGFGLGAITAGTRKFRDAIHQRFAKDIRPEGPEKIYISRSALGLGKGGLLGEERLEELLQAEGYEIFHPQNHDIATQLARYKAAKKVIAADGSALHLFAMVGRADQPVAMIMRRKSAANNLLAANVVHFCGSEPVVINALRTEWVKAEQKKSNRLSFGEIDHAVLARVLGQTGFVREGLNWPTLTEAERQQILKDKGLGGNEDFVESPEYVRLRVRAMRQERRARRAAAKEAAAD</sequence>
<feature type="domain" description="Glycosyltransferase 61 catalytic" evidence="1">
    <location>
        <begin position="93"/>
        <end position="259"/>
    </location>
</feature>
<proteinExistence type="predicted"/>
<dbReference type="AlphaFoldDB" id="A0A8J3MDG9"/>
<evidence type="ECO:0000313" key="2">
    <source>
        <dbReference type="EMBL" id="GHG83144.1"/>
    </source>
</evidence>
<comment type="caution">
    <text evidence="2">The sequence shown here is derived from an EMBL/GenBank/DDBJ whole genome shotgun (WGS) entry which is preliminary data.</text>
</comment>
<organism evidence="2 3">
    <name type="scientific">Pseudodonghicola xiamenensis</name>
    <dbReference type="NCBI Taxonomy" id="337702"/>
    <lineage>
        <taxon>Bacteria</taxon>
        <taxon>Pseudomonadati</taxon>
        <taxon>Pseudomonadota</taxon>
        <taxon>Alphaproteobacteria</taxon>
        <taxon>Rhodobacterales</taxon>
        <taxon>Paracoccaceae</taxon>
        <taxon>Pseudodonghicola</taxon>
    </lineage>
</organism>
<evidence type="ECO:0000259" key="1">
    <source>
        <dbReference type="Pfam" id="PF04577"/>
    </source>
</evidence>
<reference evidence="2" key="2">
    <citation type="submission" date="2020-09" db="EMBL/GenBank/DDBJ databases">
        <authorList>
            <person name="Sun Q."/>
            <person name="Zhou Y."/>
        </authorList>
    </citation>
    <scope>NUCLEOTIDE SEQUENCE</scope>
    <source>
        <strain evidence="2">CGMCC 1.7081</strain>
    </source>
</reference>
<name>A0A8J3MDG9_9RHOB</name>